<dbReference type="SMART" id="SM00028">
    <property type="entry name" value="TPR"/>
    <property type="match status" value="4"/>
</dbReference>
<reference evidence="5 6" key="1">
    <citation type="journal article" date="2018" name="Genome Announc.">
        <title>Complete genomes of two Megasphaera elsdenii strains, NCIMB 702410 and ATCC 25940.</title>
        <authorList>
            <person name="Hatmaker E.A."/>
            <person name="O'Dell K."/>
            <person name="Riley L.A."/>
            <person name="Klingeman D.M."/>
            <person name="Guss A.M."/>
        </authorList>
    </citation>
    <scope>NUCLEOTIDE SEQUENCE [LARGE SCALE GENOMIC DNA]</scope>
    <source>
        <strain evidence="5 6">NCIMB702410</strain>
    </source>
</reference>
<feature type="repeat" description="TPR" evidence="3">
    <location>
        <begin position="49"/>
        <end position="82"/>
    </location>
</feature>
<evidence type="ECO:0000256" key="3">
    <source>
        <dbReference type="PROSITE-ProRule" id="PRU00339"/>
    </source>
</evidence>
<feature type="repeat" description="TPR" evidence="3">
    <location>
        <begin position="124"/>
        <end position="157"/>
    </location>
</feature>
<dbReference type="AlphaFoldDB" id="A0A2S0M6V2"/>
<feature type="repeat" description="TPR" evidence="3">
    <location>
        <begin position="158"/>
        <end position="191"/>
    </location>
</feature>
<evidence type="ECO:0000256" key="2">
    <source>
        <dbReference type="ARBA" id="ARBA00022803"/>
    </source>
</evidence>
<organism evidence="5 6">
    <name type="scientific">Megasphaera elsdenii</name>
    <dbReference type="NCBI Taxonomy" id="907"/>
    <lineage>
        <taxon>Bacteria</taxon>
        <taxon>Bacillati</taxon>
        <taxon>Bacillota</taxon>
        <taxon>Negativicutes</taxon>
        <taxon>Veillonellales</taxon>
        <taxon>Veillonellaceae</taxon>
        <taxon>Megasphaera</taxon>
    </lineage>
</organism>
<dbReference type="PANTHER" id="PTHR44858">
    <property type="entry name" value="TETRATRICOPEPTIDE REPEAT PROTEIN 6"/>
    <property type="match status" value="1"/>
</dbReference>
<dbReference type="InterPro" id="IPR019734">
    <property type="entry name" value="TPR_rpt"/>
</dbReference>
<dbReference type="Pfam" id="PF13432">
    <property type="entry name" value="TPR_16"/>
    <property type="match status" value="1"/>
</dbReference>
<protein>
    <submittedName>
        <fullName evidence="5">Tetratricopeptide repeat protein</fullName>
    </submittedName>
</protein>
<evidence type="ECO:0000313" key="5">
    <source>
        <dbReference type="EMBL" id="AVO27185.1"/>
    </source>
</evidence>
<dbReference type="NCBIfam" id="NF047558">
    <property type="entry name" value="TPR_END_plus"/>
    <property type="match status" value="1"/>
</dbReference>
<gene>
    <name evidence="5" type="ORF">C6Y28_05985</name>
</gene>
<dbReference type="PROSITE" id="PS51257">
    <property type="entry name" value="PROKAR_LIPOPROTEIN"/>
    <property type="match status" value="1"/>
</dbReference>
<dbReference type="InterPro" id="IPR011990">
    <property type="entry name" value="TPR-like_helical_dom_sf"/>
</dbReference>
<evidence type="ECO:0000313" key="6">
    <source>
        <dbReference type="Proteomes" id="UP000238358"/>
    </source>
</evidence>
<proteinExistence type="predicted"/>
<sequence>MKNKYLAILLLLALAAGSGGCSTQPSSSQPAPAAQEVQTSAAPAIQADSQAYSDAGLKKYQAGDYAGAISDFDKALSMDAHNYQALSNKGVTLAMRGNSTGSKNDVAQGIELIEKALKIAPKDVASFYNLALAYKIDGQYDKALTYFKNVIAADPGNTWSYYGIATIYGDLGQADQALPYLKQAIDLGGEDVRQAARTQSHFDKIRNNKQFQQIVG</sequence>
<dbReference type="OrthoDB" id="1633926at2"/>
<dbReference type="InterPro" id="IPR050498">
    <property type="entry name" value="Ycf3"/>
</dbReference>
<name>A0A2S0M6V2_MEGEL</name>
<feature type="chain" id="PRO_5038860707" evidence="4">
    <location>
        <begin position="24"/>
        <end position="216"/>
    </location>
</feature>
<keyword evidence="1" id="KW-0677">Repeat</keyword>
<dbReference type="Pfam" id="PF13424">
    <property type="entry name" value="TPR_12"/>
    <property type="match status" value="1"/>
</dbReference>
<dbReference type="PANTHER" id="PTHR44858:SF1">
    <property type="entry name" value="UDP-N-ACETYLGLUCOSAMINE--PEPTIDE N-ACETYLGLUCOSAMINYLTRANSFERASE SPINDLY-RELATED"/>
    <property type="match status" value="1"/>
</dbReference>
<dbReference type="RefSeq" id="WP_027895422.1">
    <property type="nucleotide sequence ID" value="NZ_CP027569.1"/>
</dbReference>
<keyword evidence="2 3" id="KW-0802">TPR repeat</keyword>
<feature type="signal peptide" evidence="4">
    <location>
        <begin position="1"/>
        <end position="23"/>
    </location>
</feature>
<dbReference type="Proteomes" id="UP000238358">
    <property type="component" value="Chromosome"/>
</dbReference>
<dbReference type="SUPFAM" id="SSF48452">
    <property type="entry name" value="TPR-like"/>
    <property type="match status" value="1"/>
</dbReference>
<accession>A0A2S0M6V2</accession>
<dbReference type="EMBL" id="CP027569">
    <property type="protein sequence ID" value="AVO27185.1"/>
    <property type="molecule type" value="Genomic_DNA"/>
</dbReference>
<dbReference type="Gene3D" id="1.25.40.10">
    <property type="entry name" value="Tetratricopeptide repeat domain"/>
    <property type="match status" value="2"/>
</dbReference>
<evidence type="ECO:0000256" key="1">
    <source>
        <dbReference type="ARBA" id="ARBA00022737"/>
    </source>
</evidence>
<keyword evidence="4" id="KW-0732">Signal</keyword>
<evidence type="ECO:0000256" key="4">
    <source>
        <dbReference type="SAM" id="SignalP"/>
    </source>
</evidence>
<dbReference type="PROSITE" id="PS50005">
    <property type="entry name" value="TPR"/>
    <property type="match status" value="3"/>
</dbReference>